<evidence type="ECO:0000313" key="2">
    <source>
        <dbReference type="Proteomes" id="UP000216840"/>
    </source>
</evidence>
<dbReference type="Gene3D" id="1.10.357.10">
    <property type="entry name" value="Tetracycline Repressor, domain 2"/>
    <property type="match status" value="1"/>
</dbReference>
<dbReference type="EMBL" id="NGJN01000002">
    <property type="protein sequence ID" value="OZV69883.1"/>
    <property type="molecule type" value="Genomic_DNA"/>
</dbReference>
<dbReference type="InterPro" id="IPR009057">
    <property type="entry name" value="Homeodomain-like_sf"/>
</dbReference>
<evidence type="ECO:0000313" key="1">
    <source>
        <dbReference type="EMBL" id="OZV69883.1"/>
    </source>
</evidence>
<dbReference type="OrthoDB" id="9785164at2"/>
<sequence length="210" mass="24976">MYTKGELTKQNIVKAVNQLFNEKEMLPSWDDLASELKINRSRITNYFPKKELLILAIYLEFEENLKMLIEKQGYTEQIENFSALKEYYSDIMDLLFDYRFAISYVLVNPNNDEDLNNHISTTYKNNKLRLYQRVEHLVNAGLVSKKLLDENQFKPFAFQHTNILTTWIISYRLYDRHLEFSEIKPIYLKGVLLCYFPFLSEKGKKEIGSL</sequence>
<organism evidence="1 2">
    <name type="scientific">Winogradskyella aurantia</name>
    <dbReference type="NCBI Taxonomy" id="1915063"/>
    <lineage>
        <taxon>Bacteria</taxon>
        <taxon>Pseudomonadati</taxon>
        <taxon>Bacteroidota</taxon>
        <taxon>Flavobacteriia</taxon>
        <taxon>Flavobacteriales</taxon>
        <taxon>Flavobacteriaceae</taxon>
        <taxon>Winogradskyella</taxon>
    </lineage>
</organism>
<reference evidence="1 2" key="1">
    <citation type="submission" date="2017-05" db="EMBL/GenBank/DDBJ databases">
        <title>The draft genome sequence of Idiomarina salinarum WNB302.</title>
        <authorList>
            <person name="Sun Y."/>
            <person name="Chen B."/>
            <person name="Du Z."/>
        </authorList>
    </citation>
    <scope>NUCLEOTIDE SEQUENCE [LARGE SCALE GENOMIC DNA]</scope>
    <source>
        <strain evidence="1 2">WNB302</strain>
    </source>
</reference>
<evidence type="ECO:0008006" key="3">
    <source>
        <dbReference type="Google" id="ProtNLM"/>
    </source>
</evidence>
<comment type="caution">
    <text evidence="1">The sequence shown here is derived from an EMBL/GenBank/DDBJ whole genome shotgun (WGS) entry which is preliminary data.</text>
</comment>
<name>A0A265UX50_9FLAO</name>
<accession>A0A265UX50</accession>
<dbReference type="RefSeq" id="WP_094967474.1">
    <property type="nucleotide sequence ID" value="NZ_NGJN01000002.1"/>
</dbReference>
<dbReference type="Proteomes" id="UP000216840">
    <property type="component" value="Unassembled WGS sequence"/>
</dbReference>
<proteinExistence type="predicted"/>
<protein>
    <recommendedName>
        <fullName evidence="3">TetR family transcriptional regulator</fullName>
    </recommendedName>
</protein>
<gene>
    <name evidence="1" type="ORF">CA834_04485</name>
</gene>
<dbReference type="AlphaFoldDB" id="A0A265UX50"/>
<dbReference type="SUPFAM" id="SSF46689">
    <property type="entry name" value="Homeodomain-like"/>
    <property type="match status" value="1"/>
</dbReference>
<keyword evidence="2" id="KW-1185">Reference proteome</keyword>